<evidence type="ECO:0000256" key="1">
    <source>
        <dbReference type="SAM" id="MobiDB-lite"/>
    </source>
</evidence>
<dbReference type="RefSeq" id="XP_062795376.1">
    <property type="nucleotide sequence ID" value="XM_062939325.1"/>
</dbReference>
<reference evidence="4 5" key="1">
    <citation type="submission" date="2024-01" db="EMBL/GenBank/DDBJ databases">
        <title>Comparative genomics of Cryptococcus and Kwoniella reveals pathogenesis evolution and contrasting modes of karyotype evolution via chromosome fusion or intercentromeric recombination.</title>
        <authorList>
            <person name="Coelho M.A."/>
            <person name="David-Palma M."/>
            <person name="Shea T."/>
            <person name="Bowers K."/>
            <person name="McGinley-Smith S."/>
            <person name="Mohammad A.W."/>
            <person name="Gnirke A."/>
            <person name="Yurkov A.M."/>
            <person name="Nowrousian M."/>
            <person name="Sun S."/>
            <person name="Cuomo C.A."/>
            <person name="Heitman J."/>
        </authorList>
    </citation>
    <scope>NUCLEOTIDE SEQUENCE [LARGE SCALE GENOMIC DNA]</scope>
    <source>
        <strain evidence="4">CBS 11374</strain>
    </source>
</reference>
<dbReference type="PANTHER" id="PTHR36855">
    <property type="entry name" value="CHROMOSOME 10, WHOLE GENOME SHOTGUN SEQUENCE"/>
    <property type="match status" value="1"/>
</dbReference>
<keyword evidence="5" id="KW-1185">Reference proteome</keyword>
<feature type="compositionally biased region" description="Polar residues" evidence="1">
    <location>
        <begin position="88"/>
        <end position="98"/>
    </location>
</feature>
<dbReference type="InterPro" id="IPR058841">
    <property type="entry name" value="HTH_76"/>
</dbReference>
<dbReference type="Proteomes" id="UP001329825">
    <property type="component" value="Chromosome 11"/>
</dbReference>
<feature type="region of interest" description="Disordered" evidence="1">
    <location>
        <begin position="142"/>
        <end position="174"/>
    </location>
</feature>
<protein>
    <submittedName>
        <fullName evidence="4">Uncharacterized protein</fullName>
    </submittedName>
</protein>
<organism evidence="4 5">
    <name type="scientific">Kwoniella shivajii</name>
    <dbReference type="NCBI Taxonomy" id="564305"/>
    <lineage>
        <taxon>Eukaryota</taxon>
        <taxon>Fungi</taxon>
        <taxon>Dikarya</taxon>
        <taxon>Basidiomycota</taxon>
        <taxon>Agaricomycotina</taxon>
        <taxon>Tremellomycetes</taxon>
        <taxon>Tremellales</taxon>
        <taxon>Cryptococcaceae</taxon>
        <taxon>Kwoniella</taxon>
    </lineage>
</organism>
<dbReference type="PANTHER" id="PTHR36855:SF1">
    <property type="entry name" value="PEROXISOME MEMBRANE ANCHOR PROTEIN PEX14P N-TERMINAL DOMAIN-CONTAINING PROTEIN"/>
    <property type="match status" value="1"/>
</dbReference>
<feature type="domain" description="PEX14-like helix-turn-helix" evidence="3">
    <location>
        <begin position="16"/>
        <end position="86"/>
    </location>
</feature>
<evidence type="ECO:0000259" key="3">
    <source>
        <dbReference type="Pfam" id="PF25871"/>
    </source>
</evidence>
<feature type="region of interest" description="Disordered" evidence="1">
    <location>
        <begin position="284"/>
        <end position="324"/>
    </location>
</feature>
<dbReference type="EMBL" id="CP141891">
    <property type="protein sequence ID" value="WRT70637.1"/>
    <property type="molecule type" value="Genomic_DNA"/>
</dbReference>
<proteinExistence type="predicted"/>
<evidence type="ECO:0000259" key="2">
    <source>
        <dbReference type="Pfam" id="PF17733"/>
    </source>
</evidence>
<sequence>MLPLSTTISSDEQYLEQVFREFEDYKFTEDPTFNAGLPTVFEAIKGKKMTPGLIDKTIAEAQWFYWTKINNLSIPFSVYTAHVERQRTSPSTSNQEGNPSDPLSRMRNLSEAMRMMEVEGKGETNLTFDKLCELIREGRADELKGNDIPDELNTATPSQSTLSARPKPWQSNSAFDQTSQGIAVDPIQQATGSSPFQPWSSPLQSLPGALSSTSPDDLFSYPAIPDTFQGINPSSSENLSNAFPNVPTIQHPYSAYGSFIPTPNENLSSLMQNSVSPGDGGFEYINWSAGDESSQPTPRPRSVVNPIIEDKQEIQRPYIPSDQP</sequence>
<dbReference type="InterPro" id="IPR040554">
    <property type="entry name" value="KPWE_PEX14_dom"/>
</dbReference>
<evidence type="ECO:0000313" key="4">
    <source>
        <dbReference type="EMBL" id="WRT70637.1"/>
    </source>
</evidence>
<feature type="domain" description="Peroxisomal membrane protein PEX14-like KPWE" evidence="2">
    <location>
        <begin position="125"/>
        <end position="170"/>
    </location>
</feature>
<dbReference type="Pfam" id="PF17733">
    <property type="entry name" value="KPWE_dom"/>
    <property type="match status" value="1"/>
</dbReference>
<name>A0ABZ1DAM1_9TREE</name>
<dbReference type="GeneID" id="87959765"/>
<accession>A0ABZ1DAM1</accession>
<dbReference type="Pfam" id="PF25871">
    <property type="entry name" value="HTH_76"/>
    <property type="match status" value="1"/>
</dbReference>
<gene>
    <name evidence="4" type="ORF">IL334_007635</name>
</gene>
<feature type="region of interest" description="Disordered" evidence="1">
    <location>
        <begin position="85"/>
        <end position="105"/>
    </location>
</feature>
<feature type="compositionally biased region" description="Polar residues" evidence="1">
    <location>
        <begin position="153"/>
        <end position="174"/>
    </location>
</feature>
<evidence type="ECO:0000313" key="5">
    <source>
        <dbReference type="Proteomes" id="UP001329825"/>
    </source>
</evidence>